<evidence type="ECO:0008006" key="9">
    <source>
        <dbReference type="Google" id="ProtNLM"/>
    </source>
</evidence>
<feature type="region of interest" description="Disordered" evidence="5">
    <location>
        <begin position="713"/>
        <end position="732"/>
    </location>
</feature>
<dbReference type="OrthoDB" id="412647at2759"/>
<dbReference type="Proteomes" id="UP000794436">
    <property type="component" value="Unassembled WGS sequence"/>
</dbReference>
<dbReference type="SUPFAM" id="SSF49899">
    <property type="entry name" value="Concanavalin A-like lectins/glucanases"/>
    <property type="match status" value="1"/>
</dbReference>
<dbReference type="GO" id="GO:0005886">
    <property type="term" value="C:plasma membrane"/>
    <property type="evidence" value="ECO:0007669"/>
    <property type="project" value="TreeGrafter"/>
</dbReference>
<dbReference type="EMBL" id="SPLM01000147">
    <property type="protein sequence ID" value="TMW55480.1"/>
    <property type="molecule type" value="Genomic_DNA"/>
</dbReference>
<evidence type="ECO:0000256" key="1">
    <source>
        <dbReference type="ARBA" id="ARBA00004370"/>
    </source>
</evidence>
<dbReference type="InterPro" id="IPR013320">
    <property type="entry name" value="ConA-like_dom_sf"/>
</dbReference>
<evidence type="ECO:0000256" key="3">
    <source>
        <dbReference type="ARBA" id="ARBA00023180"/>
    </source>
</evidence>
<protein>
    <recommendedName>
        <fullName evidence="9">Beta-glucan synthesis-associated protein</fullName>
    </recommendedName>
</protein>
<keyword evidence="6" id="KW-1133">Transmembrane helix</keyword>
<keyword evidence="6" id="KW-0812">Transmembrane</keyword>
<evidence type="ECO:0000313" key="7">
    <source>
        <dbReference type="EMBL" id="TMW55480.1"/>
    </source>
</evidence>
<gene>
    <name evidence="7" type="ORF">Poli38472_010362</name>
</gene>
<dbReference type="GO" id="GO:0005789">
    <property type="term" value="C:endoplasmic reticulum membrane"/>
    <property type="evidence" value="ECO:0007669"/>
    <property type="project" value="TreeGrafter"/>
</dbReference>
<keyword evidence="8" id="KW-1185">Reference proteome</keyword>
<dbReference type="PANTHER" id="PTHR31361">
    <property type="entry name" value="BETA-GLUCAN SYNTHESIS-ASSOCIATED PROTEIN KRE6-RELATED"/>
    <property type="match status" value="1"/>
</dbReference>
<dbReference type="Gene3D" id="2.60.120.200">
    <property type="match status" value="2"/>
</dbReference>
<keyword evidence="2 6" id="KW-0472">Membrane</keyword>
<organism evidence="7 8">
    <name type="scientific">Pythium oligandrum</name>
    <name type="common">Mycoparasitic fungus</name>
    <dbReference type="NCBI Taxonomy" id="41045"/>
    <lineage>
        <taxon>Eukaryota</taxon>
        <taxon>Sar</taxon>
        <taxon>Stramenopiles</taxon>
        <taxon>Oomycota</taxon>
        <taxon>Peronosporomycetes</taxon>
        <taxon>Pythiales</taxon>
        <taxon>Pythiaceae</taxon>
        <taxon>Pythium</taxon>
    </lineage>
</organism>
<dbReference type="AlphaFoldDB" id="A0A8K1C2X0"/>
<proteinExistence type="predicted"/>
<keyword evidence="3" id="KW-0325">Glycoprotein</keyword>
<comment type="caution">
    <text evidence="7">The sequence shown here is derived from an EMBL/GenBank/DDBJ whole genome shotgun (WGS) entry which is preliminary data.</text>
</comment>
<dbReference type="InterPro" id="IPR005629">
    <property type="entry name" value="Skn1/Kre6/Sbg1"/>
</dbReference>
<dbReference type="GO" id="GO:0015926">
    <property type="term" value="F:glucosidase activity"/>
    <property type="evidence" value="ECO:0007669"/>
    <property type="project" value="TreeGrafter"/>
</dbReference>
<dbReference type="FunFam" id="2.60.120.200:FF:000157">
    <property type="entry name" value="Beta-glucan synthesis-associated protein SKN1"/>
    <property type="match status" value="1"/>
</dbReference>
<evidence type="ECO:0000256" key="6">
    <source>
        <dbReference type="SAM" id="Phobius"/>
    </source>
</evidence>
<dbReference type="PANTHER" id="PTHR31361:SF1">
    <property type="entry name" value="BETA-GLUCAN SYNTHESIS-ASSOCIATED PROTEIN KRE6-RELATED"/>
    <property type="match status" value="1"/>
</dbReference>
<name>A0A8K1C2X0_PYTOL</name>
<comment type="subcellular location">
    <subcellularLocation>
        <location evidence="1">Membrane</location>
    </subcellularLocation>
</comment>
<evidence type="ECO:0000313" key="8">
    <source>
        <dbReference type="Proteomes" id="UP000794436"/>
    </source>
</evidence>
<feature type="transmembrane region" description="Helical" evidence="6">
    <location>
        <begin position="663"/>
        <end position="686"/>
    </location>
</feature>
<dbReference type="Pfam" id="PF03935">
    <property type="entry name" value="SKN1_KRE6_Sbg1"/>
    <property type="match status" value="3"/>
</dbReference>
<keyword evidence="4" id="KW-0961">Cell wall biogenesis/degradation</keyword>
<evidence type="ECO:0000256" key="5">
    <source>
        <dbReference type="SAM" id="MobiDB-lite"/>
    </source>
</evidence>
<dbReference type="GO" id="GO:0006078">
    <property type="term" value="P:(1-&gt;6)-beta-D-glucan biosynthetic process"/>
    <property type="evidence" value="ECO:0007669"/>
    <property type="project" value="TreeGrafter"/>
</dbReference>
<dbReference type="FunFam" id="2.60.120.200:FF:000568">
    <property type="entry name" value="Uncharacterized protein"/>
    <property type="match status" value="1"/>
</dbReference>
<reference evidence="7" key="1">
    <citation type="submission" date="2019-03" db="EMBL/GenBank/DDBJ databases">
        <title>Long read genome sequence of the mycoparasitic Pythium oligandrum ATCC 38472 isolated from sugarbeet rhizosphere.</title>
        <authorList>
            <person name="Gaulin E."/>
        </authorList>
    </citation>
    <scope>NUCLEOTIDE SEQUENCE</scope>
    <source>
        <strain evidence="7">ATCC 38472_TT</strain>
    </source>
</reference>
<evidence type="ECO:0000256" key="4">
    <source>
        <dbReference type="ARBA" id="ARBA00023316"/>
    </source>
</evidence>
<evidence type="ECO:0000256" key="2">
    <source>
        <dbReference type="ARBA" id="ARBA00023136"/>
    </source>
</evidence>
<sequence>MTPSLLDSRFTRSMNVLLAFSAFSATQASEFISKSGLRPWVDVNTPKDLYNVTSSRGDTWELVFSDEFNVPGRDFSAGKDHVWTALELPDGVNAALEYYSINMTSTVTEPDGRGVFQIEAREEPNVTFTVFNAYTRPPSFQTYSMYYRAGMVQSWNKFCFQGGFVEVSAKLPGAVSASSGNPDLGNNKARVENIDYYPTWPGIWFMGNLGRALFTSSTNRMWPWSYDVCDDTSRTNQRISACDSNPGHGLNKNQGRGAPEIDLLEGGGVDVSTSIQIAPGMPDKFRMISPAGNEEGCFYGGNCKTVGANFPGIPTATYEKRGYKTWYQGLRYAPNTACQSESSEKQDADAVIASVKKGITDNTCSSLNVCPASHDGNSDLSLIDGKGTKHWGVNEAGGCMPRINGYMGSYLCDPDNTFSKCSDPLREGNTKSNVMDSFNYQMDALSANAGLPLAAYTGYMKYQLEWVTGRNGYVRWMIEGVPIYEIPAEAVENPPQDDANSNPKKLMLEEPMYVIFNVALSTSWGSKPPNPGKPCRGDGTNSKTNKICDAFPMYLKIDYIRIYQDTSKNSSMSVGCDPASHPTKQWIDDHLEWYEDSKNKVIEVRGGAPCQSNDDCTVSTVSVASIITGKCKNNKCVCTQNSWAGPRCTTALSDSGTGSTKGFGPSIVVAVVFGGVIILLLAFVIYKIIQKRNLRLLEQAYAYPKGATATDQQMEDLAASQTRSAGGDKQPV</sequence>
<dbReference type="GO" id="GO:0071555">
    <property type="term" value="P:cell wall organization"/>
    <property type="evidence" value="ECO:0007669"/>
    <property type="project" value="UniProtKB-KW"/>
</dbReference>
<accession>A0A8K1C2X0</accession>